<keyword evidence="1" id="KW-0371">Homeobox</keyword>
<protein>
    <submittedName>
        <fullName evidence="1">Homeobox protein msx</fullName>
    </submittedName>
</protein>
<comment type="caution">
    <text evidence="1">The sequence shown here is derived from an EMBL/GenBank/DDBJ whole genome shotgun (WGS) entry which is preliminary data.</text>
</comment>
<keyword evidence="2" id="KW-1185">Reference proteome</keyword>
<organism evidence="1 2">
    <name type="scientific">Holotrichia oblita</name>
    <name type="common">Chafer beetle</name>
    <dbReference type="NCBI Taxonomy" id="644536"/>
    <lineage>
        <taxon>Eukaryota</taxon>
        <taxon>Metazoa</taxon>
        <taxon>Ecdysozoa</taxon>
        <taxon>Arthropoda</taxon>
        <taxon>Hexapoda</taxon>
        <taxon>Insecta</taxon>
        <taxon>Pterygota</taxon>
        <taxon>Neoptera</taxon>
        <taxon>Endopterygota</taxon>
        <taxon>Coleoptera</taxon>
        <taxon>Polyphaga</taxon>
        <taxon>Scarabaeiformia</taxon>
        <taxon>Scarabaeidae</taxon>
        <taxon>Melolonthinae</taxon>
        <taxon>Holotrichia</taxon>
    </lineage>
</organism>
<accession>A0ACB9T1N7</accession>
<evidence type="ECO:0000313" key="1">
    <source>
        <dbReference type="EMBL" id="KAI4460714.1"/>
    </source>
</evidence>
<name>A0ACB9T1N7_HOLOL</name>
<dbReference type="Proteomes" id="UP001056778">
    <property type="component" value="Chromosome 5"/>
</dbReference>
<evidence type="ECO:0000313" key="2">
    <source>
        <dbReference type="Proteomes" id="UP001056778"/>
    </source>
</evidence>
<sequence>MPQNAGPPIVRCALRKHKPNRKPRTPFTTQQLLALEKKFRDKQYLSIAERAEFSSSLRLTETQVKIWFQNRRAKAKRLQEAELEKLRLSARPLLPPTFGLFPGGPGPIISPFLAAMAHRPPHFATFPGAHGPILNIPQ</sequence>
<keyword evidence="1" id="KW-0238">DNA-binding</keyword>
<gene>
    <name evidence="1" type="ORF">MML48_5g00020916</name>
</gene>
<reference evidence="1" key="1">
    <citation type="submission" date="2022-04" db="EMBL/GenBank/DDBJ databases">
        <title>Chromosome-scale genome assembly of Holotrichia oblita Faldermann.</title>
        <authorList>
            <person name="Rongchong L."/>
        </authorList>
    </citation>
    <scope>NUCLEOTIDE SEQUENCE</scope>
    <source>
        <strain evidence="1">81SQS9</strain>
    </source>
</reference>
<dbReference type="EMBL" id="CM043019">
    <property type="protein sequence ID" value="KAI4460714.1"/>
    <property type="molecule type" value="Genomic_DNA"/>
</dbReference>
<proteinExistence type="predicted"/>